<dbReference type="InterPro" id="IPR036388">
    <property type="entry name" value="WH-like_DNA-bd_sf"/>
</dbReference>
<dbReference type="InterPro" id="IPR022391">
    <property type="entry name" value="ICE_relaxase_PFGI-1"/>
</dbReference>
<accession>A0AA44I0I8</accession>
<dbReference type="EMBL" id="JAASAI010000013">
    <property type="protein sequence ID" value="NIL23457.1"/>
    <property type="molecule type" value="Genomic_DNA"/>
</dbReference>
<evidence type="ECO:0000259" key="2">
    <source>
        <dbReference type="Pfam" id="PF07515"/>
    </source>
</evidence>
<comment type="caution">
    <text evidence="3">The sequence shown here is derived from an EMBL/GenBank/DDBJ whole genome shotgun (WGS) entry which is preliminary data.</text>
</comment>
<dbReference type="Pfam" id="PF07514">
    <property type="entry name" value="TraI_2"/>
    <property type="match status" value="1"/>
</dbReference>
<evidence type="ECO:0000313" key="3">
    <source>
        <dbReference type="EMBL" id="NIL23457.1"/>
    </source>
</evidence>
<feature type="domain" description="Uncharacterised" evidence="1">
    <location>
        <begin position="39"/>
        <end position="245"/>
    </location>
</feature>
<name>A0AA44I0I8_YERMO</name>
<dbReference type="InterPro" id="IPR011119">
    <property type="entry name" value="Unchr_helicase_relaxase_TraI"/>
</dbReference>
<feature type="domain" description="Putative conjugal transfer nickase/helicase TraI C-terminal" evidence="2">
    <location>
        <begin position="292"/>
        <end position="401"/>
    </location>
</feature>
<evidence type="ECO:0000313" key="4">
    <source>
        <dbReference type="Proteomes" id="UP000712947"/>
    </source>
</evidence>
<evidence type="ECO:0000259" key="1">
    <source>
        <dbReference type="Pfam" id="PF07514"/>
    </source>
</evidence>
<reference evidence="3" key="1">
    <citation type="submission" date="2020-03" db="EMBL/GenBank/DDBJ databases">
        <authorList>
            <person name="Kislichkina A."/>
            <person name="Dentovskaya S."/>
            <person name="Shaikhutdinov R."/>
            <person name="Ivanov S."/>
            <person name="Sizova A."/>
            <person name="Solomentsev V."/>
            <person name="Bogun A."/>
        </authorList>
    </citation>
    <scope>NUCLEOTIDE SEQUENCE</scope>
    <source>
        <strain evidence="3">SCPM-O-B-7610</strain>
    </source>
</reference>
<dbReference type="Gene3D" id="1.10.10.10">
    <property type="entry name" value="Winged helix-like DNA-binding domain superfamily/Winged helix DNA-binding domain"/>
    <property type="match status" value="1"/>
</dbReference>
<dbReference type="AlphaFoldDB" id="A0AA44I0I8"/>
<dbReference type="Gene3D" id="2.40.10.200">
    <property type="entry name" value="STY4665 C-terminal domain-like"/>
    <property type="match status" value="1"/>
</dbReference>
<dbReference type="Pfam" id="PF07515">
    <property type="entry name" value="TraI_2_C"/>
    <property type="match status" value="1"/>
</dbReference>
<dbReference type="NCBIfam" id="TIGR03760">
    <property type="entry name" value="ICE_TraI_Pfluor"/>
    <property type="match status" value="1"/>
</dbReference>
<protein>
    <submittedName>
        <fullName evidence="3">DNA-binding domain-containing protein</fullName>
    </submittedName>
</protein>
<dbReference type="Gene3D" id="1.10.3210.40">
    <property type="match status" value="1"/>
</dbReference>
<sequence>MLKSLLKYLPVSSVKVSSGEKSAVTQWLSVPVLDGYHAPLPPHEQLTTPRRRQWLQMLWDYSSLPKDLYQQYYQQPLEYCVSLMQQLPATESGHHAYLGGLVDHMLETVAYAARLSKNYLLPIGAQPEDQASQGSAWSSVIVYAAMLQSLDMLCQIEVELESGQRWIPLNSPPSEPYRFRFTPIADSRQIRSLSAMLAWKIIPNEALLWLSTWPDVLKTLSLYLTGFRHESGIVNTIVLDAIRVSAGSPSVLPIELVPMNTTNEKLTITVNDGPEIKQNPIPTTQSESINLGVIFYEWMKNSILEQSMVVNEIDSSVFIIADYVFIKSPEIFYQFMSKNKSALGEQSCDWRKVQKQFEKLKLHKRQTDGANMYCCEEKEGGGSLNGYLIPVTKIYGAVSPPTDSLLMILR</sequence>
<dbReference type="Proteomes" id="UP000712947">
    <property type="component" value="Unassembled WGS sequence"/>
</dbReference>
<keyword evidence="3" id="KW-0238">DNA-binding</keyword>
<dbReference type="InterPro" id="IPR011093">
    <property type="entry name" value="TraI_2_C"/>
</dbReference>
<gene>
    <name evidence="3" type="ORF">HB991_13170</name>
</gene>
<dbReference type="RefSeq" id="WP_050537233.1">
    <property type="nucleotide sequence ID" value="NZ_CABHYV010000002.1"/>
</dbReference>
<dbReference type="InterPro" id="IPR036390">
    <property type="entry name" value="WH_DNA-bd_sf"/>
</dbReference>
<organism evidence="3 4">
    <name type="scientific">Yersinia mollaretii</name>
    <dbReference type="NCBI Taxonomy" id="33060"/>
    <lineage>
        <taxon>Bacteria</taxon>
        <taxon>Pseudomonadati</taxon>
        <taxon>Pseudomonadota</taxon>
        <taxon>Gammaproteobacteria</taxon>
        <taxon>Enterobacterales</taxon>
        <taxon>Yersiniaceae</taxon>
        <taxon>Yersinia</taxon>
    </lineage>
</organism>
<dbReference type="GO" id="GO:0003677">
    <property type="term" value="F:DNA binding"/>
    <property type="evidence" value="ECO:0007669"/>
    <property type="project" value="UniProtKB-KW"/>
</dbReference>
<proteinExistence type="predicted"/>
<dbReference type="SUPFAM" id="SSF46785">
    <property type="entry name" value="Winged helix' DNA-binding domain"/>
    <property type="match status" value="1"/>
</dbReference>